<dbReference type="InterPro" id="IPR036397">
    <property type="entry name" value="RNaseH_sf"/>
</dbReference>
<reference evidence="1 2" key="1">
    <citation type="journal article" date="2019" name="Sci. Rep.">
        <title>Orb-weaving spider Araneus ventricosus genome elucidates the spidroin gene catalogue.</title>
        <authorList>
            <person name="Kono N."/>
            <person name="Nakamura H."/>
            <person name="Ohtoshi R."/>
            <person name="Moran D.A.P."/>
            <person name="Shinohara A."/>
            <person name="Yoshida Y."/>
            <person name="Fujiwara M."/>
            <person name="Mori M."/>
            <person name="Tomita M."/>
            <person name="Arakawa K."/>
        </authorList>
    </citation>
    <scope>NUCLEOTIDE SEQUENCE [LARGE SCALE GENOMIC DNA]</scope>
</reference>
<evidence type="ECO:0008006" key="3">
    <source>
        <dbReference type="Google" id="ProtNLM"/>
    </source>
</evidence>
<dbReference type="AlphaFoldDB" id="A0A4Y2GDB2"/>
<dbReference type="Gene3D" id="3.30.420.10">
    <property type="entry name" value="Ribonuclease H-like superfamily/Ribonuclease H"/>
    <property type="match status" value="1"/>
</dbReference>
<dbReference type="OrthoDB" id="6435573at2759"/>
<organism evidence="1 2">
    <name type="scientific">Araneus ventricosus</name>
    <name type="common">Orbweaver spider</name>
    <name type="synonym">Epeira ventricosa</name>
    <dbReference type="NCBI Taxonomy" id="182803"/>
    <lineage>
        <taxon>Eukaryota</taxon>
        <taxon>Metazoa</taxon>
        <taxon>Ecdysozoa</taxon>
        <taxon>Arthropoda</taxon>
        <taxon>Chelicerata</taxon>
        <taxon>Arachnida</taxon>
        <taxon>Araneae</taxon>
        <taxon>Araneomorphae</taxon>
        <taxon>Entelegynae</taxon>
        <taxon>Araneoidea</taxon>
        <taxon>Araneidae</taxon>
        <taxon>Araneus</taxon>
    </lineage>
</organism>
<dbReference type="Proteomes" id="UP000499080">
    <property type="component" value="Unassembled WGS sequence"/>
</dbReference>
<proteinExistence type="predicted"/>
<name>A0A4Y2GDB2_ARAVE</name>
<dbReference type="InterPro" id="IPR052709">
    <property type="entry name" value="Transposase-MT_Hybrid"/>
</dbReference>
<dbReference type="EMBL" id="BGPR01001343">
    <property type="protein sequence ID" value="GBM51590.1"/>
    <property type="molecule type" value="Genomic_DNA"/>
</dbReference>
<sequence>MLYSSADSSLSQVFTAFKQKIARKFPPLNPYSPPYNPDLAPSDFHLFLKLKEFFGGKRFGSDEELENAVTTWLNELAAEEHDMGIVKLVDRYDKYLNVGGDYVEKGRKLPTRKNTFFLFNNTGSLRMSYSFTVQESSLKGERQHHLPDKCICYILALRFRKIRPDVESGSEFSCLLGRPRFRKTTDF</sequence>
<evidence type="ECO:0000313" key="1">
    <source>
        <dbReference type="EMBL" id="GBM51590.1"/>
    </source>
</evidence>
<keyword evidence="2" id="KW-1185">Reference proteome</keyword>
<comment type="caution">
    <text evidence="1">The sequence shown here is derived from an EMBL/GenBank/DDBJ whole genome shotgun (WGS) entry which is preliminary data.</text>
</comment>
<dbReference type="PANTHER" id="PTHR46060">
    <property type="entry name" value="MARINER MOS1 TRANSPOSASE-LIKE PROTEIN"/>
    <property type="match status" value="1"/>
</dbReference>
<gene>
    <name evidence="1" type="ORF">AVEN_831_1</name>
</gene>
<protein>
    <recommendedName>
        <fullName evidence="3">Histone-lysine N-methyltransferase SETMAR</fullName>
    </recommendedName>
</protein>
<dbReference type="GO" id="GO:0003676">
    <property type="term" value="F:nucleic acid binding"/>
    <property type="evidence" value="ECO:0007669"/>
    <property type="project" value="InterPro"/>
</dbReference>
<evidence type="ECO:0000313" key="2">
    <source>
        <dbReference type="Proteomes" id="UP000499080"/>
    </source>
</evidence>
<dbReference type="PANTHER" id="PTHR46060:SF1">
    <property type="entry name" value="MARINER MOS1 TRANSPOSASE-LIKE PROTEIN"/>
    <property type="match status" value="1"/>
</dbReference>
<accession>A0A4Y2GDB2</accession>